<evidence type="ECO:0000256" key="2">
    <source>
        <dbReference type="ARBA" id="ARBA00023002"/>
    </source>
</evidence>
<protein>
    <submittedName>
        <fullName evidence="4">C-factor-like</fullName>
    </submittedName>
</protein>
<dbReference type="CDD" id="cd05325">
    <property type="entry name" value="carb_red_sniffer_like_SDR_c"/>
    <property type="match status" value="1"/>
</dbReference>
<dbReference type="AlphaFoldDB" id="A0A9W2YPB1"/>
<proteinExistence type="predicted"/>
<dbReference type="InterPro" id="IPR051468">
    <property type="entry name" value="Fungal_SecMetab_SDRs"/>
</dbReference>
<dbReference type="Gene3D" id="3.40.50.720">
    <property type="entry name" value="NAD(P)-binding Rossmann-like Domain"/>
    <property type="match status" value="1"/>
</dbReference>
<dbReference type="GO" id="GO:0005737">
    <property type="term" value="C:cytoplasm"/>
    <property type="evidence" value="ECO:0007669"/>
    <property type="project" value="TreeGrafter"/>
</dbReference>
<dbReference type="PRINTS" id="PR00081">
    <property type="entry name" value="GDHRDH"/>
</dbReference>
<dbReference type="SUPFAM" id="SSF51735">
    <property type="entry name" value="NAD(P)-binding Rossmann-fold domains"/>
    <property type="match status" value="1"/>
</dbReference>
<dbReference type="InterPro" id="IPR002347">
    <property type="entry name" value="SDR_fam"/>
</dbReference>
<keyword evidence="3" id="KW-1185">Reference proteome</keyword>
<dbReference type="Pfam" id="PF00106">
    <property type="entry name" value="adh_short"/>
    <property type="match status" value="1"/>
</dbReference>
<dbReference type="PANTHER" id="PTHR43544:SF7">
    <property type="entry name" value="NADB-LER2"/>
    <property type="match status" value="1"/>
</dbReference>
<dbReference type="OMA" id="QGLNCLI"/>
<evidence type="ECO:0000313" key="3">
    <source>
        <dbReference type="Proteomes" id="UP001165740"/>
    </source>
</evidence>
<accession>A0A9W2YPB1</accession>
<evidence type="ECO:0000256" key="1">
    <source>
        <dbReference type="ARBA" id="ARBA00022857"/>
    </source>
</evidence>
<evidence type="ECO:0000313" key="4">
    <source>
        <dbReference type="RefSeq" id="XP_055864545.1"/>
    </source>
</evidence>
<dbReference type="GeneID" id="129922453"/>
<keyword evidence="1" id="KW-0521">NADP</keyword>
<dbReference type="GO" id="GO:0016491">
    <property type="term" value="F:oxidoreductase activity"/>
    <property type="evidence" value="ECO:0007669"/>
    <property type="project" value="UniProtKB-KW"/>
</dbReference>
<organism evidence="3 4">
    <name type="scientific">Biomphalaria glabrata</name>
    <name type="common">Bloodfluke planorb</name>
    <name type="synonym">Freshwater snail</name>
    <dbReference type="NCBI Taxonomy" id="6526"/>
    <lineage>
        <taxon>Eukaryota</taxon>
        <taxon>Metazoa</taxon>
        <taxon>Spiralia</taxon>
        <taxon>Lophotrochozoa</taxon>
        <taxon>Mollusca</taxon>
        <taxon>Gastropoda</taxon>
        <taxon>Heterobranchia</taxon>
        <taxon>Euthyneura</taxon>
        <taxon>Panpulmonata</taxon>
        <taxon>Hygrophila</taxon>
        <taxon>Lymnaeoidea</taxon>
        <taxon>Planorbidae</taxon>
        <taxon>Biomphalaria</taxon>
    </lineage>
</organism>
<keyword evidence="2" id="KW-0560">Oxidoreductase</keyword>
<dbReference type="OrthoDB" id="5296at2759"/>
<dbReference type="Proteomes" id="UP001165740">
    <property type="component" value="Chromosome 13"/>
</dbReference>
<dbReference type="InterPro" id="IPR036291">
    <property type="entry name" value="NAD(P)-bd_dom_sf"/>
</dbReference>
<dbReference type="RefSeq" id="XP_055864545.1">
    <property type="nucleotide sequence ID" value="XM_056008570.1"/>
</dbReference>
<reference evidence="4" key="1">
    <citation type="submission" date="2025-08" db="UniProtKB">
        <authorList>
            <consortium name="RefSeq"/>
        </authorList>
    </citation>
    <scope>IDENTIFICATION</scope>
</reference>
<name>A0A9W2YPB1_BIOGL</name>
<sequence length="257" mass="27512">MSLSAKTVLVTGASRGLGLEFVRQLLALPKPPEVLIAACRDPEKAEDLQSLAKSNRAVRVVKLDVEKDEDIEKAVKVISGYVGEKGLNLLINNAAILSRQIQGVLTDVTRTILQEHFNVNVSSPVILTQKFLPLLRKAASFSGTKELSASKAAVVMISAILGSQSSQDTLHPGHSFMPYKLSKTALNMATVLAARELRSDGILVTALHPGWVKTDMGTSAAPLTAEESIKDCLQAIAKAGEESNGKLIDFKGNILPY</sequence>
<gene>
    <name evidence="4" type="primary">LOC129922453</name>
</gene>
<dbReference type="PANTHER" id="PTHR43544">
    <property type="entry name" value="SHORT-CHAIN DEHYDROGENASE/REDUCTASE"/>
    <property type="match status" value="1"/>
</dbReference>